<accession>A0A2P2IHV9</accession>
<proteinExistence type="predicted"/>
<reference evidence="1" key="1">
    <citation type="submission" date="2018-02" db="EMBL/GenBank/DDBJ databases">
        <title>Rhizophora mucronata_Transcriptome.</title>
        <authorList>
            <person name="Meera S.P."/>
            <person name="Sreeshan A."/>
            <person name="Augustine A."/>
        </authorList>
    </citation>
    <scope>NUCLEOTIDE SEQUENCE</scope>
    <source>
        <tissue evidence="1">Leaf</tissue>
    </source>
</reference>
<name>A0A2P2IHV9_RHIMU</name>
<dbReference type="EMBL" id="GGEC01000308">
    <property type="protein sequence ID" value="MBW80791.1"/>
    <property type="molecule type" value="Transcribed_RNA"/>
</dbReference>
<evidence type="ECO:0000313" key="1">
    <source>
        <dbReference type="EMBL" id="MBW80791.1"/>
    </source>
</evidence>
<sequence>MFPFGCRDNCRKF</sequence>
<protein>
    <submittedName>
        <fullName evidence="1">Uncharacterized protein</fullName>
    </submittedName>
</protein>
<organism evidence="1">
    <name type="scientific">Rhizophora mucronata</name>
    <name type="common">Asiatic mangrove</name>
    <dbReference type="NCBI Taxonomy" id="61149"/>
    <lineage>
        <taxon>Eukaryota</taxon>
        <taxon>Viridiplantae</taxon>
        <taxon>Streptophyta</taxon>
        <taxon>Embryophyta</taxon>
        <taxon>Tracheophyta</taxon>
        <taxon>Spermatophyta</taxon>
        <taxon>Magnoliopsida</taxon>
        <taxon>eudicotyledons</taxon>
        <taxon>Gunneridae</taxon>
        <taxon>Pentapetalae</taxon>
        <taxon>rosids</taxon>
        <taxon>fabids</taxon>
        <taxon>Malpighiales</taxon>
        <taxon>Rhizophoraceae</taxon>
        <taxon>Rhizophora</taxon>
    </lineage>
</organism>